<reference evidence="3 4" key="1">
    <citation type="journal article" date="2015" name="Genome Announc.">
        <title>Expanding the biotechnology potential of lactobacilli through comparative genomics of 213 strains and associated genera.</title>
        <authorList>
            <person name="Sun Z."/>
            <person name="Harris H.M."/>
            <person name="McCann A."/>
            <person name="Guo C."/>
            <person name="Argimon S."/>
            <person name="Zhang W."/>
            <person name="Yang X."/>
            <person name="Jeffery I.B."/>
            <person name="Cooney J.C."/>
            <person name="Kagawa T.F."/>
            <person name="Liu W."/>
            <person name="Song Y."/>
            <person name="Salvetti E."/>
            <person name="Wrobel A."/>
            <person name="Rasinkangas P."/>
            <person name="Parkhill J."/>
            <person name="Rea M.C."/>
            <person name="O'Sullivan O."/>
            <person name="Ritari J."/>
            <person name="Douillard F.P."/>
            <person name="Paul Ross R."/>
            <person name="Yang R."/>
            <person name="Briner A.E."/>
            <person name="Felis G.E."/>
            <person name="de Vos W.M."/>
            <person name="Barrangou R."/>
            <person name="Klaenhammer T.R."/>
            <person name="Caufield P.W."/>
            <person name="Cui Y."/>
            <person name="Zhang H."/>
            <person name="O'Toole P.W."/>
        </authorList>
    </citation>
    <scope>NUCLEOTIDE SEQUENCE [LARGE SCALE GENOMIC DNA]</scope>
    <source>
        <strain evidence="3 4">DSM 13343</strain>
    </source>
</reference>
<protein>
    <submittedName>
        <fullName evidence="3">Uncharacterized protein</fullName>
    </submittedName>
</protein>
<dbReference type="Proteomes" id="UP000051790">
    <property type="component" value="Unassembled WGS sequence"/>
</dbReference>
<accession>A0A0R1R697</accession>
<proteinExistence type="predicted"/>
<dbReference type="EMBL" id="AZEU01000027">
    <property type="protein sequence ID" value="KRL52893.1"/>
    <property type="molecule type" value="Genomic_DNA"/>
</dbReference>
<dbReference type="RefSeq" id="WP_054714913.1">
    <property type="nucleotide sequence ID" value="NZ_AZEU01000027.1"/>
</dbReference>
<gene>
    <name evidence="3" type="ORF">FD01_GL001998</name>
</gene>
<feature type="chain" id="PRO_5006409848" evidence="2">
    <location>
        <begin position="25"/>
        <end position="97"/>
    </location>
</feature>
<evidence type="ECO:0000256" key="1">
    <source>
        <dbReference type="SAM" id="MobiDB-lite"/>
    </source>
</evidence>
<dbReference type="OrthoDB" id="9865847at2"/>
<organism evidence="3 4">
    <name type="scientific">Lacticaseibacillus manihotivorans DSM 13343 = JCM 12514</name>
    <dbReference type="NCBI Taxonomy" id="1423769"/>
    <lineage>
        <taxon>Bacteria</taxon>
        <taxon>Bacillati</taxon>
        <taxon>Bacillota</taxon>
        <taxon>Bacilli</taxon>
        <taxon>Lactobacillales</taxon>
        <taxon>Lactobacillaceae</taxon>
        <taxon>Lacticaseibacillus</taxon>
    </lineage>
</organism>
<evidence type="ECO:0000256" key="2">
    <source>
        <dbReference type="SAM" id="SignalP"/>
    </source>
</evidence>
<keyword evidence="4" id="KW-1185">Reference proteome</keyword>
<keyword evidence="2" id="KW-0732">Signal</keyword>
<dbReference type="AlphaFoldDB" id="A0A0R1R697"/>
<dbReference type="PATRIC" id="fig|1423769.4.peg.2149"/>
<evidence type="ECO:0000313" key="4">
    <source>
        <dbReference type="Proteomes" id="UP000051790"/>
    </source>
</evidence>
<name>A0A0R1R697_9LACO</name>
<feature type="signal peptide" evidence="2">
    <location>
        <begin position="1"/>
        <end position="24"/>
    </location>
</feature>
<sequence length="97" mass="10357">MKKTLISIVCFIGLCATSAVPVLADSTVQVNPKTPTYYYYDLAWQNVSGKLKHIGWVAPTTPASDATQGDYVQGTISPRGNVNGQPAVNKTQTTPAE</sequence>
<feature type="region of interest" description="Disordered" evidence="1">
    <location>
        <begin position="74"/>
        <end position="97"/>
    </location>
</feature>
<comment type="caution">
    <text evidence="3">The sequence shown here is derived from an EMBL/GenBank/DDBJ whole genome shotgun (WGS) entry which is preliminary data.</text>
</comment>
<evidence type="ECO:0000313" key="3">
    <source>
        <dbReference type="EMBL" id="KRL52893.1"/>
    </source>
</evidence>